<evidence type="ECO:0000256" key="4">
    <source>
        <dbReference type="RuleBase" id="RU003690"/>
    </source>
</evidence>
<keyword evidence="2" id="KW-0378">Hydrolase</keyword>
<keyword evidence="6" id="KW-1185">Reference proteome</keyword>
<evidence type="ECO:0000256" key="2">
    <source>
        <dbReference type="ARBA" id="ARBA00022801"/>
    </source>
</evidence>
<organism evidence="5 6">
    <name type="scientific">Terrabacter carboxydivorans</name>
    <dbReference type="NCBI Taxonomy" id="619730"/>
    <lineage>
        <taxon>Bacteria</taxon>
        <taxon>Bacillati</taxon>
        <taxon>Actinomycetota</taxon>
        <taxon>Actinomycetes</taxon>
        <taxon>Micrococcales</taxon>
        <taxon>Intrasporangiaceae</taxon>
        <taxon>Terrabacter</taxon>
    </lineage>
</organism>
<dbReference type="Pfam" id="PF00232">
    <property type="entry name" value="Glyco_hydro_1"/>
    <property type="match status" value="1"/>
</dbReference>
<gene>
    <name evidence="5" type="ORF">GCM10009858_35860</name>
</gene>
<keyword evidence="3" id="KW-0326">Glycosidase</keyword>
<protein>
    <submittedName>
        <fullName evidence="5">Family 1 glycosylhydrolase</fullName>
    </submittedName>
</protein>
<dbReference type="PANTHER" id="PTHR10353:SF209">
    <property type="entry name" value="GALACTOLIPID GALACTOSYLTRANSFERASE SFR2, CHLOROPLASTIC"/>
    <property type="match status" value="1"/>
</dbReference>
<dbReference type="PRINTS" id="PR00131">
    <property type="entry name" value="GLHYDRLASE1"/>
</dbReference>
<evidence type="ECO:0000256" key="1">
    <source>
        <dbReference type="ARBA" id="ARBA00010838"/>
    </source>
</evidence>
<reference evidence="6" key="1">
    <citation type="journal article" date="2019" name="Int. J. Syst. Evol. Microbiol.">
        <title>The Global Catalogue of Microorganisms (GCM) 10K type strain sequencing project: providing services to taxonomists for standard genome sequencing and annotation.</title>
        <authorList>
            <consortium name="The Broad Institute Genomics Platform"/>
            <consortium name="The Broad Institute Genome Sequencing Center for Infectious Disease"/>
            <person name="Wu L."/>
            <person name="Ma J."/>
        </authorList>
    </citation>
    <scope>NUCLEOTIDE SEQUENCE [LARGE SCALE GENOMIC DNA]</scope>
    <source>
        <strain evidence="6">JCM 16259</strain>
    </source>
</reference>
<dbReference type="InterPro" id="IPR017853">
    <property type="entry name" value="GH"/>
</dbReference>
<evidence type="ECO:0000313" key="5">
    <source>
        <dbReference type="EMBL" id="GAA2494646.1"/>
    </source>
</evidence>
<dbReference type="Proteomes" id="UP001500730">
    <property type="component" value="Unassembled WGS sequence"/>
</dbReference>
<proteinExistence type="inferred from homology"/>
<sequence length="487" mass="54790">MPVEGDLLGRAVPEEPLDGGAVLGDGDVTHERQSVASTPGTLRRMATSGPQARGFRLDGMLLGVATAATQIEGGDVDSSWSDWADRPGTIADGSTPRRATDHWRRWREDTELMASLGVQVYRMSVDWARLEPRPGAWDETAFARYREELELLHERGIRPLVTLHHFSHPLWFERDGGWLAPGALWVWERFVAEVVTRLGDLVSEWVTINEPNVYVTGAHVFGDFPPGHRSLPEGLRVFEVLAAAHIRAYALIHSLRPGADTMVGVAHHLRPFRPGNPHNPWHRTLTAVMRRLFQDAIVQAMTTGEFAAPLRRPAGVRAGHYADFFGLNYYSRTPVTRFDDGTPPGVPVNDLGWEVYAAGLGVMARWAWETYRLPVWVTENGTSDAADAFRSRYLWEHLSVLGEVRAQGVPVDRYYHWCFVDNWEWAEGEGPRFGLVALDYETQERTVRDSGRFFSEVAHEHGGTLDMHARYVAGQVYPVSQHESHHR</sequence>
<dbReference type="EMBL" id="BAAARE010000017">
    <property type="protein sequence ID" value="GAA2494646.1"/>
    <property type="molecule type" value="Genomic_DNA"/>
</dbReference>
<evidence type="ECO:0000256" key="3">
    <source>
        <dbReference type="ARBA" id="ARBA00023295"/>
    </source>
</evidence>
<evidence type="ECO:0000313" key="6">
    <source>
        <dbReference type="Proteomes" id="UP001500730"/>
    </source>
</evidence>
<accession>A0ABP5ZG57</accession>
<comment type="similarity">
    <text evidence="1 4">Belongs to the glycosyl hydrolase 1 family.</text>
</comment>
<dbReference type="Gene3D" id="3.20.20.80">
    <property type="entry name" value="Glycosidases"/>
    <property type="match status" value="1"/>
</dbReference>
<dbReference type="InterPro" id="IPR001360">
    <property type="entry name" value="Glyco_hydro_1"/>
</dbReference>
<comment type="caution">
    <text evidence="5">The sequence shown here is derived from an EMBL/GenBank/DDBJ whole genome shotgun (WGS) entry which is preliminary data.</text>
</comment>
<dbReference type="SUPFAM" id="SSF51445">
    <property type="entry name" value="(Trans)glycosidases"/>
    <property type="match status" value="1"/>
</dbReference>
<name>A0ABP5ZG57_9MICO</name>
<dbReference type="PANTHER" id="PTHR10353">
    <property type="entry name" value="GLYCOSYL HYDROLASE"/>
    <property type="match status" value="1"/>
</dbReference>